<comment type="caution">
    <text evidence="2">The sequence shown here is derived from an EMBL/GenBank/DDBJ whole genome shotgun (WGS) entry which is preliminary data.</text>
</comment>
<feature type="region of interest" description="Disordered" evidence="1">
    <location>
        <begin position="125"/>
        <end position="146"/>
    </location>
</feature>
<reference evidence="2 3" key="1">
    <citation type="journal article" date="2019" name="Sci. Data">
        <title>Hybrid genome assembly and annotation of Danionella translucida.</title>
        <authorList>
            <person name="Kadobianskyi M."/>
            <person name="Schulze L."/>
            <person name="Schuelke M."/>
            <person name="Judkewitz B."/>
        </authorList>
    </citation>
    <scope>NUCLEOTIDE SEQUENCE [LARGE SCALE GENOMIC DNA]</scope>
    <source>
        <strain evidence="2 3">Bolton</strain>
    </source>
</reference>
<protein>
    <submittedName>
        <fullName evidence="2">Uncharacterized protein</fullName>
    </submittedName>
</protein>
<proteinExistence type="predicted"/>
<organism evidence="2 3">
    <name type="scientific">Danionella cerebrum</name>
    <dbReference type="NCBI Taxonomy" id="2873325"/>
    <lineage>
        <taxon>Eukaryota</taxon>
        <taxon>Metazoa</taxon>
        <taxon>Chordata</taxon>
        <taxon>Craniata</taxon>
        <taxon>Vertebrata</taxon>
        <taxon>Euteleostomi</taxon>
        <taxon>Actinopterygii</taxon>
        <taxon>Neopterygii</taxon>
        <taxon>Teleostei</taxon>
        <taxon>Ostariophysi</taxon>
        <taxon>Cypriniformes</taxon>
        <taxon>Danionidae</taxon>
        <taxon>Danioninae</taxon>
        <taxon>Danionella</taxon>
    </lineage>
</organism>
<name>A0A553QIG0_9TELE</name>
<evidence type="ECO:0000256" key="1">
    <source>
        <dbReference type="SAM" id="MobiDB-lite"/>
    </source>
</evidence>
<dbReference type="AlphaFoldDB" id="A0A553QIG0"/>
<gene>
    <name evidence="2" type="ORF">DNTS_033852</name>
</gene>
<evidence type="ECO:0000313" key="2">
    <source>
        <dbReference type="EMBL" id="TRY89713.1"/>
    </source>
</evidence>
<accession>A0A553QIG0</accession>
<sequence>MRAVMRRVRKGCRRCGRSPSESERGADQTRSRFIKGEMEKCPNGQIPECVLHTPARKRVVSEFFRCVGLIKRCWCNPPFPPLSSPHHFGHCEELEPEISMATLTLFRKHLKMLQNADGVPITMETSSVHNLPPGNTDPRQDHSRASSDKMLECLCRGREKRAGGSVRERGGEREREREDSAVLIDLMAHGTGSSRGSLTKPERLAVEFPQLKPPIILDLCYWYY</sequence>
<evidence type="ECO:0000313" key="3">
    <source>
        <dbReference type="Proteomes" id="UP000316079"/>
    </source>
</evidence>
<dbReference type="Proteomes" id="UP000316079">
    <property type="component" value="Unassembled WGS sequence"/>
</dbReference>
<dbReference type="EMBL" id="SRMA01025939">
    <property type="protein sequence ID" value="TRY89713.1"/>
    <property type="molecule type" value="Genomic_DNA"/>
</dbReference>
<keyword evidence="3" id="KW-1185">Reference proteome</keyword>